<sequence length="132" mass="14971">MSPKLPLTLYVDGACPLCAREVIWLRRHATQERLRLVDISSPGFVSEERSLDQLRGKLHARSADGHWLTGLDATYWSWRAAGLGKWAAPLGWRPLRPLLLLAYWLFSLARPHLGWLPHPEGSSRCTDSCDPF</sequence>
<dbReference type="InterPro" id="IPR044691">
    <property type="entry name" value="DCC1_Trx"/>
</dbReference>
<dbReference type="InterPro" id="IPR007263">
    <property type="entry name" value="DCC1-like"/>
</dbReference>
<reference evidence="1 2" key="1">
    <citation type="submission" date="2019-07" db="EMBL/GenBank/DDBJ databases">
        <title>Deep subsurface shale carbon reservoir microbial communities from Ohio and West Virginia, USA.</title>
        <authorList>
            <person name="Wrighton K."/>
        </authorList>
    </citation>
    <scope>NUCLEOTIDE SEQUENCE [LARGE SCALE GENOMIC DNA]</scope>
    <source>
        <strain evidence="1 2">NP_8Ht</strain>
    </source>
</reference>
<dbReference type="OrthoDB" id="5294764at2"/>
<evidence type="ECO:0000313" key="2">
    <source>
        <dbReference type="Proteomes" id="UP000324282"/>
    </source>
</evidence>
<dbReference type="PANTHER" id="PTHR34290:SF2">
    <property type="entry name" value="OS04G0668800 PROTEIN"/>
    <property type="match status" value="1"/>
</dbReference>
<dbReference type="Proteomes" id="UP000324282">
    <property type="component" value="Unassembled WGS sequence"/>
</dbReference>
<dbReference type="PANTHER" id="PTHR34290">
    <property type="entry name" value="SI:CH73-390P7.2"/>
    <property type="match status" value="1"/>
</dbReference>
<dbReference type="RefSeq" id="WP_148924326.1">
    <property type="nucleotide sequence ID" value="NZ_VNHQ01000011.1"/>
</dbReference>
<proteinExistence type="predicted"/>
<comment type="caution">
    <text evidence="1">The sequence shown here is derived from an EMBL/GenBank/DDBJ whole genome shotgun (WGS) entry which is preliminary data.</text>
</comment>
<dbReference type="AlphaFoldDB" id="A0A5S5BJ54"/>
<organism evidence="1 2">
    <name type="scientific">Stutzerimonas stutzeri</name>
    <name type="common">Pseudomonas stutzeri</name>
    <dbReference type="NCBI Taxonomy" id="316"/>
    <lineage>
        <taxon>Bacteria</taxon>
        <taxon>Pseudomonadati</taxon>
        <taxon>Pseudomonadota</taxon>
        <taxon>Gammaproteobacteria</taxon>
        <taxon>Pseudomonadales</taxon>
        <taxon>Pseudomonadaceae</taxon>
        <taxon>Stutzerimonas</taxon>
    </lineage>
</organism>
<protein>
    <submittedName>
        <fullName evidence="1">Putative DCC family thiol-disulfide oxidoreductase YuxK</fullName>
    </submittedName>
</protein>
<dbReference type="EMBL" id="VNHQ01000011">
    <property type="protein sequence ID" value="TYP66448.1"/>
    <property type="molecule type" value="Genomic_DNA"/>
</dbReference>
<gene>
    <name evidence="1" type="ORF">A9A72_121450</name>
</gene>
<dbReference type="Pfam" id="PF04134">
    <property type="entry name" value="DCC1-like"/>
    <property type="match status" value="1"/>
</dbReference>
<evidence type="ECO:0000313" key="1">
    <source>
        <dbReference type="EMBL" id="TYP66448.1"/>
    </source>
</evidence>
<name>A0A5S5BJ54_STUST</name>
<accession>A0A5S5BJ54</accession>
<dbReference type="GO" id="GO:0015035">
    <property type="term" value="F:protein-disulfide reductase activity"/>
    <property type="evidence" value="ECO:0007669"/>
    <property type="project" value="InterPro"/>
</dbReference>